<keyword evidence="4" id="KW-0460">Magnesium</keyword>
<dbReference type="InterPro" id="IPR037151">
    <property type="entry name" value="AlkB-like_sf"/>
</dbReference>
<comment type="cofactor">
    <cofactor evidence="1">
        <name>Fe(2+)</name>
        <dbReference type="ChEBI" id="CHEBI:29033"/>
    </cofactor>
</comment>
<gene>
    <name evidence="10" type="ORF">SAMN05421686_101438</name>
</gene>
<keyword evidence="8" id="KW-0234">DNA repair</keyword>
<evidence type="ECO:0000256" key="2">
    <source>
        <dbReference type="ARBA" id="ARBA00022723"/>
    </source>
</evidence>
<reference evidence="11" key="1">
    <citation type="submission" date="2017-01" db="EMBL/GenBank/DDBJ databases">
        <authorList>
            <person name="Varghese N."/>
            <person name="Submissions S."/>
        </authorList>
    </citation>
    <scope>NUCLEOTIDE SEQUENCE [LARGE SCALE GENOMIC DNA]</scope>
    <source>
        <strain evidence="11">DSM 24913</strain>
    </source>
</reference>
<dbReference type="FunFam" id="2.60.120.590:FF:000004">
    <property type="entry name" value="DNA oxidative demethylase ALKBH2"/>
    <property type="match status" value="1"/>
</dbReference>
<organism evidence="10 11">
    <name type="scientific">Thalassolituus maritimus</name>
    <dbReference type="NCBI Taxonomy" id="484498"/>
    <lineage>
        <taxon>Bacteria</taxon>
        <taxon>Pseudomonadati</taxon>
        <taxon>Pseudomonadota</taxon>
        <taxon>Gammaproteobacteria</taxon>
        <taxon>Oceanospirillales</taxon>
        <taxon>Oceanospirillaceae</taxon>
        <taxon>Thalassolituus</taxon>
    </lineage>
</organism>
<evidence type="ECO:0000256" key="8">
    <source>
        <dbReference type="ARBA" id="ARBA00023204"/>
    </source>
</evidence>
<dbReference type="Proteomes" id="UP000185639">
    <property type="component" value="Unassembled WGS sequence"/>
</dbReference>
<dbReference type="Gene3D" id="2.60.120.590">
    <property type="entry name" value="Alpha-ketoglutarate-dependent dioxygenase AlkB-like"/>
    <property type="match status" value="1"/>
</dbReference>
<dbReference type="GO" id="GO:0016787">
    <property type="term" value="F:hydrolase activity"/>
    <property type="evidence" value="ECO:0007669"/>
    <property type="project" value="UniProtKB-ARBA"/>
</dbReference>
<dbReference type="GO" id="GO:0032451">
    <property type="term" value="F:demethylase activity"/>
    <property type="evidence" value="ECO:0007669"/>
    <property type="project" value="UniProtKB-ARBA"/>
</dbReference>
<accession>A0A1N7J782</accession>
<keyword evidence="11" id="KW-1185">Reference proteome</keyword>
<dbReference type="GO" id="GO:0046872">
    <property type="term" value="F:metal ion binding"/>
    <property type="evidence" value="ECO:0007669"/>
    <property type="project" value="UniProtKB-KW"/>
</dbReference>
<dbReference type="SUPFAM" id="SSF51197">
    <property type="entry name" value="Clavaminate synthase-like"/>
    <property type="match status" value="1"/>
</dbReference>
<keyword evidence="7" id="KW-0408">Iron</keyword>
<keyword evidence="2" id="KW-0479">Metal-binding</keyword>
<evidence type="ECO:0000256" key="7">
    <source>
        <dbReference type="ARBA" id="ARBA00023004"/>
    </source>
</evidence>
<dbReference type="AlphaFoldDB" id="A0A1N7J782"/>
<dbReference type="GO" id="GO:0006307">
    <property type="term" value="P:DNA alkylation repair"/>
    <property type="evidence" value="ECO:0007669"/>
    <property type="project" value="InterPro"/>
</dbReference>
<dbReference type="Pfam" id="PF13532">
    <property type="entry name" value="2OG-FeII_Oxy_2"/>
    <property type="match status" value="1"/>
</dbReference>
<dbReference type="GO" id="GO:0016705">
    <property type="term" value="F:oxidoreductase activity, acting on paired donors, with incorporation or reduction of molecular oxygen"/>
    <property type="evidence" value="ECO:0007669"/>
    <property type="project" value="UniProtKB-ARBA"/>
</dbReference>
<dbReference type="InterPro" id="IPR005123">
    <property type="entry name" value="Oxoglu/Fe-dep_dioxygenase_dom"/>
</dbReference>
<evidence type="ECO:0000256" key="3">
    <source>
        <dbReference type="ARBA" id="ARBA00022763"/>
    </source>
</evidence>
<name>A0A1N7J782_9GAMM</name>
<dbReference type="GO" id="GO:0051213">
    <property type="term" value="F:dioxygenase activity"/>
    <property type="evidence" value="ECO:0007669"/>
    <property type="project" value="UniProtKB-KW"/>
</dbReference>
<keyword evidence="5 10" id="KW-0223">Dioxygenase</keyword>
<evidence type="ECO:0000259" key="9">
    <source>
        <dbReference type="PROSITE" id="PS51471"/>
    </source>
</evidence>
<feature type="domain" description="Fe2OG dioxygenase" evidence="9">
    <location>
        <begin position="98"/>
        <end position="196"/>
    </location>
</feature>
<dbReference type="InterPro" id="IPR032854">
    <property type="entry name" value="ALKBH3"/>
</dbReference>
<evidence type="ECO:0000313" key="11">
    <source>
        <dbReference type="Proteomes" id="UP000185639"/>
    </source>
</evidence>
<keyword evidence="3" id="KW-0227">DNA damage</keyword>
<dbReference type="InterPro" id="IPR027450">
    <property type="entry name" value="AlkB-like"/>
</dbReference>
<dbReference type="EMBL" id="FTOH01000001">
    <property type="protein sequence ID" value="SIS45228.1"/>
    <property type="molecule type" value="Genomic_DNA"/>
</dbReference>
<evidence type="ECO:0000256" key="4">
    <source>
        <dbReference type="ARBA" id="ARBA00022842"/>
    </source>
</evidence>
<dbReference type="PANTHER" id="PTHR31212:SF4">
    <property type="entry name" value="ALPHA-KETOGLUTARATE-DEPENDENT DIOXYGENASE ALKB HOMOLOG 3"/>
    <property type="match status" value="1"/>
</dbReference>
<sequence>MSDLFGQTMLPDGSMEYFPHWLSRGNSDKLLSRLLSDIAWQQPSITIYGKRHPIPRLQAWMGDRPHTYRYSGTDFTSVTWPDYLASLAKELSQIAGVEFNSVLLNLYRNGQDSMGWHSDDEPELGETPVIASLSLGAERDFTLRPSGATRQAHSLPLQHGSLLIMKAGMQSDWQHALPRRARVSEPRINLTFRKIIAA</sequence>
<dbReference type="PROSITE" id="PS51471">
    <property type="entry name" value="FE2OG_OXY"/>
    <property type="match status" value="1"/>
</dbReference>
<evidence type="ECO:0000256" key="5">
    <source>
        <dbReference type="ARBA" id="ARBA00022964"/>
    </source>
</evidence>
<protein>
    <submittedName>
        <fullName evidence="10">DNA-N1-methyladenine dioxygenase</fullName>
    </submittedName>
</protein>
<evidence type="ECO:0000313" key="10">
    <source>
        <dbReference type="EMBL" id="SIS45228.1"/>
    </source>
</evidence>
<keyword evidence="6" id="KW-0560">Oxidoreductase</keyword>
<proteinExistence type="predicted"/>
<dbReference type="PANTHER" id="PTHR31212">
    <property type="entry name" value="ALPHA-KETOGLUTARATE-DEPENDENT DIOXYGENASE ALKB HOMOLOG 3"/>
    <property type="match status" value="1"/>
</dbReference>
<evidence type="ECO:0000256" key="6">
    <source>
        <dbReference type="ARBA" id="ARBA00023002"/>
    </source>
</evidence>
<evidence type="ECO:0000256" key="1">
    <source>
        <dbReference type="ARBA" id="ARBA00001954"/>
    </source>
</evidence>
<dbReference type="OrthoDB" id="190276at2"/>
<dbReference type="STRING" id="484498.SAMN05421686_101438"/>
<dbReference type="RefSeq" id="WP_076514028.1">
    <property type="nucleotide sequence ID" value="NZ_FTOH01000001.1"/>
</dbReference>
<dbReference type="GO" id="GO:0140097">
    <property type="term" value="F:catalytic activity, acting on DNA"/>
    <property type="evidence" value="ECO:0007669"/>
    <property type="project" value="UniProtKB-ARBA"/>
</dbReference>